<sequence>MAVGWCSRTLRAAVFAAVCVSLAALGHTMVSGSPLPWWGPAAGVLVTGGAGWFLAGRERGRPFVVSAVVVAQAGLHVGFSYAQSGRHLMAPATTGGGLTPREPMDCADMGPASTGLMDGPASTGPMDGMDMGATMAGADMGLMDPAGLGPAVAAASGGMLVAHLSAAVLCGLWLAYGERAAFRILRAVAGRLSAPLRLLLTLPAPPERPRVRARRRGADRPPRRLPLVHSITSRGPPPGTAVL</sequence>
<evidence type="ECO:0008006" key="5">
    <source>
        <dbReference type="Google" id="ProtNLM"/>
    </source>
</evidence>
<reference evidence="4" key="1">
    <citation type="journal article" date="2019" name="Int. J. Syst. Evol. Microbiol.">
        <title>The Global Catalogue of Microorganisms (GCM) 10K type strain sequencing project: providing services to taxonomists for standard genome sequencing and annotation.</title>
        <authorList>
            <consortium name="The Broad Institute Genomics Platform"/>
            <consortium name="The Broad Institute Genome Sequencing Center for Infectious Disease"/>
            <person name="Wu L."/>
            <person name="Ma J."/>
        </authorList>
    </citation>
    <scope>NUCLEOTIDE SEQUENCE [LARGE SCALE GENOMIC DNA]</scope>
    <source>
        <strain evidence="4">JCM 16578</strain>
    </source>
</reference>
<dbReference type="Proteomes" id="UP001501563">
    <property type="component" value="Unassembled WGS sequence"/>
</dbReference>
<keyword evidence="4" id="KW-1185">Reference proteome</keyword>
<evidence type="ECO:0000313" key="4">
    <source>
        <dbReference type="Proteomes" id="UP001501563"/>
    </source>
</evidence>
<feature type="transmembrane region" description="Helical" evidence="2">
    <location>
        <begin position="151"/>
        <end position="176"/>
    </location>
</feature>
<evidence type="ECO:0000256" key="2">
    <source>
        <dbReference type="SAM" id="Phobius"/>
    </source>
</evidence>
<dbReference type="EMBL" id="BAAAZA010000011">
    <property type="protein sequence ID" value="GAA3873172.1"/>
    <property type="molecule type" value="Genomic_DNA"/>
</dbReference>
<organism evidence="3 4">
    <name type="scientific">Streptomyces lannensis</name>
    <dbReference type="NCBI Taxonomy" id="766498"/>
    <lineage>
        <taxon>Bacteria</taxon>
        <taxon>Bacillati</taxon>
        <taxon>Actinomycetota</taxon>
        <taxon>Actinomycetes</taxon>
        <taxon>Kitasatosporales</taxon>
        <taxon>Streptomycetaceae</taxon>
        <taxon>Streptomyces</taxon>
    </lineage>
</organism>
<proteinExistence type="predicted"/>
<feature type="transmembrane region" description="Helical" evidence="2">
    <location>
        <begin position="62"/>
        <end position="82"/>
    </location>
</feature>
<evidence type="ECO:0000256" key="1">
    <source>
        <dbReference type="SAM" id="MobiDB-lite"/>
    </source>
</evidence>
<feature type="region of interest" description="Disordered" evidence="1">
    <location>
        <begin position="208"/>
        <end position="243"/>
    </location>
</feature>
<name>A0ABP7KFF4_9ACTN</name>
<protein>
    <recommendedName>
        <fullName evidence="5">Integral membrane protein</fullName>
    </recommendedName>
</protein>
<keyword evidence="2" id="KW-1133">Transmembrane helix</keyword>
<comment type="caution">
    <text evidence="3">The sequence shown here is derived from an EMBL/GenBank/DDBJ whole genome shotgun (WGS) entry which is preliminary data.</text>
</comment>
<keyword evidence="2" id="KW-0472">Membrane</keyword>
<evidence type="ECO:0000313" key="3">
    <source>
        <dbReference type="EMBL" id="GAA3873172.1"/>
    </source>
</evidence>
<accession>A0ABP7KFF4</accession>
<keyword evidence="2" id="KW-0812">Transmembrane</keyword>
<gene>
    <name evidence="3" type="ORF">GCM10022207_43450</name>
</gene>
<dbReference type="RefSeq" id="WP_345550286.1">
    <property type="nucleotide sequence ID" value="NZ_BAAAZA010000011.1"/>
</dbReference>
<feature type="transmembrane region" description="Helical" evidence="2">
    <location>
        <begin position="12"/>
        <end position="31"/>
    </location>
</feature>
<feature type="transmembrane region" description="Helical" evidence="2">
    <location>
        <begin position="37"/>
        <end position="55"/>
    </location>
</feature>